<evidence type="ECO:0000259" key="3">
    <source>
        <dbReference type="Pfam" id="PF02230"/>
    </source>
</evidence>
<dbReference type="PANTHER" id="PTHR10655:SF17">
    <property type="entry name" value="LYSOPHOSPHOLIPASE-LIKE PROTEIN 1"/>
    <property type="match status" value="1"/>
</dbReference>
<keyword evidence="2" id="KW-0378">Hydrolase</keyword>
<dbReference type="InterPro" id="IPR003140">
    <property type="entry name" value="PLipase/COase/thioEstase"/>
</dbReference>
<dbReference type="EMBL" id="CP001344">
    <property type="protein sequence ID" value="ACL46795.1"/>
    <property type="molecule type" value="Genomic_DNA"/>
</dbReference>
<dbReference type="HOGENOM" id="CLU_049413_5_1_3"/>
<evidence type="ECO:0000313" key="4">
    <source>
        <dbReference type="EMBL" id="ACL46795.1"/>
    </source>
</evidence>
<accession>B8HK45</accession>
<organism evidence="4">
    <name type="scientific">Cyanothece sp. (strain PCC 7425 / ATCC 29141)</name>
    <dbReference type="NCBI Taxonomy" id="395961"/>
    <lineage>
        <taxon>Bacteria</taxon>
        <taxon>Bacillati</taxon>
        <taxon>Cyanobacteriota</taxon>
        <taxon>Cyanophyceae</taxon>
        <taxon>Gomontiellales</taxon>
        <taxon>Cyanothecaceae</taxon>
        <taxon>Cyanothece</taxon>
    </lineage>
</organism>
<proteinExistence type="inferred from homology"/>
<dbReference type="AlphaFoldDB" id="B8HK45"/>
<dbReference type="InterPro" id="IPR050565">
    <property type="entry name" value="LYPA1-2/EST-like"/>
</dbReference>
<dbReference type="Gene3D" id="3.40.50.1820">
    <property type="entry name" value="alpha/beta hydrolase"/>
    <property type="match status" value="1"/>
</dbReference>
<dbReference type="SUPFAM" id="SSF53474">
    <property type="entry name" value="alpha/beta-Hydrolases"/>
    <property type="match status" value="1"/>
</dbReference>
<dbReference type="GO" id="GO:0016787">
    <property type="term" value="F:hydrolase activity"/>
    <property type="evidence" value="ECO:0007669"/>
    <property type="project" value="UniProtKB-KW"/>
</dbReference>
<dbReference type="PANTHER" id="PTHR10655">
    <property type="entry name" value="LYSOPHOSPHOLIPASE-RELATED"/>
    <property type="match status" value="1"/>
</dbReference>
<reference evidence="4" key="1">
    <citation type="submission" date="2009-01" db="EMBL/GenBank/DDBJ databases">
        <title>Complete sequence of chromosome Cyanothece sp. PCC 7425.</title>
        <authorList>
            <consortium name="US DOE Joint Genome Institute"/>
            <person name="Lucas S."/>
            <person name="Copeland A."/>
            <person name="Lapidus A."/>
            <person name="Glavina del Rio T."/>
            <person name="Dalin E."/>
            <person name="Tice H."/>
            <person name="Bruce D."/>
            <person name="Goodwin L."/>
            <person name="Pitluck S."/>
            <person name="Sims D."/>
            <person name="Meineke L."/>
            <person name="Brettin T."/>
            <person name="Detter J.C."/>
            <person name="Han C."/>
            <person name="Larimer F."/>
            <person name="Land M."/>
            <person name="Hauser L."/>
            <person name="Kyrpides N."/>
            <person name="Ovchinnikova G."/>
            <person name="Liberton M."/>
            <person name="Stoeckel J."/>
            <person name="Banerjee A."/>
            <person name="Singh A."/>
            <person name="Page L."/>
            <person name="Sato H."/>
            <person name="Zhao L."/>
            <person name="Sherman L."/>
            <person name="Pakrasi H."/>
            <person name="Richardson P."/>
        </authorList>
    </citation>
    <scope>NUCLEOTIDE SEQUENCE</scope>
    <source>
        <strain evidence="4">PCC 7425</strain>
    </source>
</reference>
<protein>
    <submittedName>
        <fullName evidence="4">Phospholipase/Carboxylesterase</fullName>
    </submittedName>
</protein>
<sequence>MSALQVQTIAPPPGQTATAQIIMLHGWGANAQDLMPIAEVLQSSPLALPTLQFHFPQAPLPHPQAPQGWMWYDLETLQGIESSRQVLGEWLEQLPTSTGISWDRTVLAGFSQGGAMTLDLGLRFPLAGLISWSGYLHRSPQAGAQLPPILIVHGQYDPVVPLQAAQQAKAQLQAIGAQVEYQDFPMGHEIQPAVLNLSLSFLQQVLTPTNQP</sequence>
<dbReference type="STRING" id="395961.Cyan7425_4485"/>
<dbReference type="MEROPS" id="S09.025"/>
<dbReference type="Pfam" id="PF02230">
    <property type="entry name" value="Abhydrolase_2"/>
    <property type="match status" value="1"/>
</dbReference>
<dbReference type="InterPro" id="IPR029058">
    <property type="entry name" value="AB_hydrolase_fold"/>
</dbReference>
<feature type="domain" description="Phospholipase/carboxylesterase/thioesterase" evidence="3">
    <location>
        <begin position="13"/>
        <end position="205"/>
    </location>
</feature>
<dbReference type="eggNOG" id="COG0400">
    <property type="taxonomic scope" value="Bacteria"/>
</dbReference>
<evidence type="ECO:0000256" key="1">
    <source>
        <dbReference type="ARBA" id="ARBA00006499"/>
    </source>
</evidence>
<name>B8HK45_CYAP4</name>
<evidence type="ECO:0000256" key="2">
    <source>
        <dbReference type="ARBA" id="ARBA00022801"/>
    </source>
</evidence>
<gene>
    <name evidence="4" type="ordered locus">Cyan7425_4485</name>
</gene>
<comment type="similarity">
    <text evidence="1">Belongs to the AB hydrolase superfamily. AB hydrolase 2 family.</text>
</comment>
<dbReference type="KEGG" id="cyn:Cyan7425_4485"/>